<accession>A0A7C1P5P1</accession>
<sequence>MPSPSRSLPFVTLDVFTDTRFCGNPLAVITDARGLSDKEMQAIAAEFCYSETTFVLPPKDAGNTAEVRILTPVTEVPFAGHPNVGTAHALAVEGNVFGKPVGDRIRFEEKAGLVEVSVNRDADGMVTATTIRAPGPLTIGASIPPEIMAPCLALAPDDIVTSRHQPTFASVGLEFILVEVANLDALARAASRLEPLTALRQRFADEDCDCATFLYTWVGADHLRARMFAPFDNVIEDPATGSASAALGAFLTTLAQEPAPDERHILVEQGVEMGRRSLIKLAVRTRNGVFDHVEITGSSVLVMRGQLAL</sequence>
<feature type="active site" evidence="2">
    <location>
        <position position="51"/>
    </location>
</feature>
<dbReference type="EMBL" id="DSKI01000191">
    <property type="protein sequence ID" value="HEB42769.1"/>
    <property type="molecule type" value="Genomic_DNA"/>
</dbReference>
<dbReference type="SUPFAM" id="SSF54506">
    <property type="entry name" value="Diaminopimelate epimerase-like"/>
    <property type="match status" value="1"/>
</dbReference>
<dbReference type="GO" id="GO:0005737">
    <property type="term" value="C:cytoplasm"/>
    <property type="evidence" value="ECO:0007669"/>
    <property type="project" value="TreeGrafter"/>
</dbReference>
<dbReference type="Pfam" id="PF02567">
    <property type="entry name" value="PhzC-PhzF"/>
    <property type="match status" value="1"/>
</dbReference>
<protein>
    <submittedName>
        <fullName evidence="3">PhzF family phenazine biosynthesis protein</fullName>
    </submittedName>
</protein>
<name>A0A7C1P5P1_9HYPH</name>
<organism evidence="3">
    <name type="scientific">Agrobacterium albertimagni</name>
    <dbReference type="NCBI Taxonomy" id="147266"/>
    <lineage>
        <taxon>Bacteria</taxon>
        <taxon>Pseudomonadati</taxon>
        <taxon>Pseudomonadota</taxon>
        <taxon>Alphaproteobacteria</taxon>
        <taxon>Hyphomicrobiales</taxon>
        <taxon>Rhizobiaceae</taxon>
        <taxon>Rhizobium/Agrobacterium group</taxon>
        <taxon>Agrobacterium</taxon>
    </lineage>
</organism>
<dbReference type="PANTHER" id="PTHR13774:SF32">
    <property type="entry name" value="ANTISENSE-ENHANCING SEQUENCE 1"/>
    <property type="match status" value="1"/>
</dbReference>
<comment type="caution">
    <text evidence="3">The sequence shown here is derived from an EMBL/GenBank/DDBJ whole genome shotgun (WGS) entry which is preliminary data.</text>
</comment>
<gene>
    <name evidence="3" type="ORF">ENP70_03480</name>
</gene>
<reference evidence="3" key="1">
    <citation type="journal article" date="2020" name="mSystems">
        <title>Genome- and Community-Level Interaction Insights into Carbon Utilization and Element Cycling Functions of Hydrothermarchaeota in Hydrothermal Sediment.</title>
        <authorList>
            <person name="Zhou Z."/>
            <person name="Liu Y."/>
            <person name="Xu W."/>
            <person name="Pan J."/>
            <person name="Luo Z.H."/>
            <person name="Li M."/>
        </authorList>
    </citation>
    <scope>NUCLEOTIDE SEQUENCE [LARGE SCALE GENOMIC DNA]</scope>
    <source>
        <strain evidence="3">SpSt-243</strain>
    </source>
</reference>
<evidence type="ECO:0000313" key="3">
    <source>
        <dbReference type="EMBL" id="HEB42769.1"/>
    </source>
</evidence>
<comment type="similarity">
    <text evidence="1">Belongs to the PhzF family.</text>
</comment>
<proteinExistence type="inferred from homology"/>
<dbReference type="NCBIfam" id="TIGR00654">
    <property type="entry name" value="PhzF_family"/>
    <property type="match status" value="1"/>
</dbReference>
<evidence type="ECO:0000256" key="1">
    <source>
        <dbReference type="ARBA" id="ARBA00008270"/>
    </source>
</evidence>
<dbReference type="PIRSF" id="PIRSF016184">
    <property type="entry name" value="PhzC_PhzF"/>
    <property type="match status" value="1"/>
</dbReference>
<dbReference type="Gene3D" id="3.10.310.10">
    <property type="entry name" value="Diaminopimelate Epimerase, Chain A, domain 1"/>
    <property type="match status" value="2"/>
</dbReference>
<dbReference type="AlphaFoldDB" id="A0A7C1P5P1"/>
<dbReference type="GO" id="GO:0016853">
    <property type="term" value="F:isomerase activity"/>
    <property type="evidence" value="ECO:0007669"/>
    <property type="project" value="TreeGrafter"/>
</dbReference>
<dbReference type="PANTHER" id="PTHR13774">
    <property type="entry name" value="PHENAZINE BIOSYNTHESIS PROTEIN"/>
    <property type="match status" value="1"/>
</dbReference>
<evidence type="ECO:0000256" key="2">
    <source>
        <dbReference type="PIRSR" id="PIRSR016184-1"/>
    </source>
</evidence>
<dbReference type="InterPro" id="IPR003719">
    <property type="entry name" value="Phenazine_PhzF-like"/>
</dbReference>